<evidence type="ECO:0000313" key="3">
    <source>
        <dbReference type="Proteomes" id="UP001224516"/>
    </source>
</evidence>
<dbReference type="SUPFAM" id="SSF52833">
    <property type="entry name" value="Thioredoxin-like"/>
    <property type="match status" value="1"/>
</dbReference>
<dbReference type="RefSeq" id="WP_307909949.1">
    <property type="nucleotide sequence ID" value="NZ_JAVFJF020000072.1"/>
</dbReference>
<evidence type="ECO:0000256" key="1">
    <source>
        <dbReference type="SAM" id="SignalP"/>
    </source>
</evidence>
<dbReference type="Pfam" id="PF13899">
    <property type="entry name" value="Thioredoxin_7"/>
    <property type="match status" value="1"/>
</dbReference>
<gene>
    <name evidence="2" type="ORF">QCL97_019510</name>
</gene>
<proteinExistence type="predicted"/>
<sequence>MKKLLILLSLFLASSAALASDLPYDEKADAKAELQQTLAAARQSHQPVLLIMGANWCEDCRALDAALKSGKSAELLARGFKQGHSMLN</sequence>
<dbReference type="InterPro" id="IPR036249">
    <property type="entry name" value="Thioredoxin-like_sf"/>
</dbReference>
<accession>A0ABU8V6V7</accession>
<dbReference type="Proteomes" id="UP001224516">
    <property type="component" value="Unassembled WGS sequence"/>
</dbReference>
<keyword evidence="3" id="KW-1185">Reference proteome</keyword>
<dbReference type="EMBL" id="JAVFJF020000072">
    <property type="protein sequence ID" value="MEJ8676923.1"/>
    <property type="molecule type" value="Genomic_DNA"/>
</dbReference>
<reference evidence="2 3" key="1">
    <citation type="submission" date="2023-12" db="EMBL/GenBank/DDBJ databases">
        <title>Evaluation and characterization of a potential secondary metabolite violacein from indigenous Chromobacterium amazonense SAM215.</title>
        <authorList>
            <person name="Tarafdar M.R."/>
            <person name="Abedin S.M."/>
            <person name="Atiqua A."/>
            <person name="Saha A."/>
            <person name="Khan S.N."/>
        </authorList>
    </citation>
    <scope>NUCLEOTIDE SEQUENCE [LARGE SCALE GENOMIC DNA]</scope>
    <source>
        <strain evidence="2 3">SAM215</strain>
    </source>
</reference>
<keyword evidence="1" id="KW-0732">Signal</keyword>
<organism evidence="2 3">
    <name type="scientific">Chromobacterium amazonense</name>
    <dbReference type="NCBI Taxonomy" id="1382803"/>
    <lineage>
        <taxon>Bacteria</taxon>
        <taxon>Pseudomonadati</taxon>
        <taxon>Pseudomonadota</taxon>
        <taxon>Betaproteobacteria</taxon>
        <taxon>Neisseriales</taxon>
        <taxon>Chromobacteriaceae</taxon>
        <taxon>Chromobacterium</taxon>
    </lineage>
</organism>
<evidence type="ECO:0000313" key="2">
    <source>
        <dbReference type="EMBL" id="MEJ8676923.1"/>
    </source>
</evidence>
<feature type="signal peptide" evidence="1">
    <location>
        <begin position="1"/>
        <end position="19"/>
    </location>
</feature>
<feature type="chain" id="PRO_5046787976" evidence="1">
    <location>
        <begin position="20"/>
        <end position="88"/>
    </location>
</feature>
<name>A0ABU8V6V7_9NEIS</name>
<dbReference type="Gene3D" id="3.40.30.10">
    <property type="entry name" value="Glutaredoxin"/>
    <property type="match status" value="1"/>
</dbReference>
<comment type="caution">
    <text evidence="2">The sequence shown here is derived from an EMBL/GenBank/DDBJ whole genome shotgun (WGS) entry which is preliminary data.</text>
</comment>
<protein>
    <submittedName>
        <fullName evidence="2">Thioredoxin family protein</fullName>
    </submittedName>
</protein>